<dbReference type="STRING" id="200361.A0A453GL56"/>
<dbReference type="Gramene" id="AET3Gv21098700.1">
    <property type="protein sequence ID" value="AET3Gv21098700.1"/>
    <property type="gene ID" value="AET3Gv21098700"/>
</dbReference>
<feature type="domain" description="HAT C-terminal dimerisation" evidence="1">
    <location>
        <begin position="7"/>
        <end position="63"/>
    </location>
</feature>
<dbReference type="EnsemblPlants" id="AET3Gv21098700.1">
    <property type="protein sequence ID" value="AET3Gv21098700.1"/>
    <property type="gene ID" value="AET3Gv21098700"/>
</dbReference>
<dbReference type="InterPro" id="IPR008906">
    <property type="entry name" value="HATC_C_dom"/>
</dbReference>
<proteinExistence type="predicted"/>
<reference evidence="2" key="3">
    <citation type="journal article" date="2017" name="Nature">
        <title>Genome sequence of the progenitor of the wheat D genome Aegilops tauschii.</title>
        <authorList>
            <person name="Luo M.C."/>
            <person name="Gu Y.Q."/>
            <person name="Puiu D."/>
            <person name="Wang H."/>
            <person name="Twardziok S.O."/>
            <person name="Deal K.R."/>
            <person name="Huo N."/>
            <person name="Zhu T."/>
            <person name="Wang L."/>
            <person name="Wang Y."/>
            <person name="McGuire P.E."/>
            <person name="Liu S."/>
            <person name="Long H."/>
            <person name="Ramasamy R.K."/>
            <person name="Rodriguez J.C."/>
            <person name="Van S.L."/>
            <person name="Yuan L."/>
            <person name="Wang Z."/>
            <person name="Xia Z."/>
            <person name="Xiao L."/>
            <person name="Anderson O.D."/>
            <person name="Ouyang S."/>
            <person name="Liang Y."/>
            <person name="Zimin A.V."/>
            <person name="Pertea G."/>
            <person name="Qi P."/>
            <person name="Bennetzen J.L."/>
            <person name="Dai X."/>
            <person name="Dawson M.W."/>
            <person name="Muller H.G."/>
            <person name="Kugler K."/>
            <person name="Rivarola-Duarte L."/>
            <person name="Spannagl M."/>
            <person name="Mayer K.F.X."/>
            <person name="Lu F.H."/>
            <person name="Bevan M.W."/>
            <person name="Leroy P."/>
            <person name="Li P."/>
            <person name="You F.M."/>
            <person name="Sun Q."/>
            <person name="Liu Z."/>
            <person name="Lyons E."/>
            <person name="Wicker T."/>
            <person name="Salzberg S.L."/>
            <person name="Devos K.M."/>
            <person name="Dvorak J."/>
        </authorList>
    </citation>
    <scope>NUCLEOTIDE SEQUENCE [LARGE SCALE GENOMIC DNA]</scope>
    <source>
        <strain evidence="2">cv. AL8/78</strain>
    </source>
</reference>
<reference evidence="2" key="4">
    <citation type="submission" date="2019-03" db="UniProtKB">
        <authorList>
            <consortium name="EnsemblPlants"/>
        </authorList>
    </citation>
    <scope>IDENTIFICATION</scope>
</reference>
<organism evidence="2 3">
    <name type="scientific">Aegilops tauschii subsp. strangulata</name>
    <name type="common">Goatgrass</name>
    <dbReference type="NCBI Taxonomy" id="200361"/>
    <lineage>
        <taxon>Eukaryota</taxon>
        <taxon>Viridiplantae</taxon>
        <taxon>Streptophyta</taxon>
        <taxon>Embryophyta</taxon>
        <taxon>Tracheophyta</taxon>
        <taxon>Spermatophyta</taxon>
        <taxon>Magnoliopsida</taxon>
        <taxon>Liliopsida</taxon>
        <taxon>Poales</taxon>
        <taxon>Poaceae</taxon>
        <taxon>BOP clade</taxon>
        <taxon>Pooideae</taxon>
        <taxon>Triticodae</taxon>
        <taxon>Triticeae</taxon>
        <taxon>Triticinae</taxon>
        <taxon>Aegilops</taxon>
    </lineage>
</organism>
<sequence length="96" mass="11177">MVETSRHIVFPLVYRLIELALILPIATASVERDFLAMNIIKTGLRNRTSDNWLNYRMICYIERHVFASIDDECYCVSLSIIYASQRDFTSSKGHIF</sequence>
<reference evidence="3" key="2">
    <citation type="journal article" date="2017" name="Nat. Plants">
        <title>The Aegilops tauschii genome reveals multiple impacts of transposons.</title>
        <authorList>
            <person name="Zhao G."/>
            <person name="Zou C."/>
            <person name="Li K."/>
            <person name="Wang K."/>
            <person name="Li T."/>
            <person name="Gao L."/>
            <person name="Zhang X."/>
            <person name="Wang H."/>
            <person name="Yang Z."/>
            <person name="Liu X."/>
            <person name="Jiang W."/>
            <person name="Mao L."/>
            <person name="Kong X."/>
            <person name="Jiao Y."/>
            <person name="Jia J."/>
        </authorList>
    </citation>
    <scope>NUCLEOTIDE SEQUENCE [LARGE SCALE GENOMIC DNA]</scope>
    <source>
        <strain evidence="3">cv. AL8/78</strain>
    </source>
</reference>
<accession>A0A453GL56</accession>
<protein>
    <recommendedName>
        <fullName evidence="1">HAT C-terminal dimerisation domain-containing protein</fullName>
    </recommendedName>
</protein>
<dbReference type="GO" id="GO:0046983">
    <property type="term" value="F:protein dimerization activity"/>
    <property type="evidence" value="ECO:0007669"/>
    <property type="project" value="InterPro"/>
</dbReference>
<evidence type="ECO:0000313" key="2">
    <source>
        <dbReference type="EnsemblPlants" id="AET3Gv21098700.1"/>
    </source>
</evidence>
<keyword evidence="3" id="KW-1185">Reference proteome</keyword>
<dbReference type="InterPro" id="IPR055298">
    <property type="entry name" value="AtLOH3-like"/>
</dbReference>
<name>A0A453GL56_AEGTS</name>
<dbReference type="PANTHER" id="PTHR11697">
    <property type="entry name" value="GENERAL TRANSCRIPTION FACTOR 2-RELATED ZINC FINGER PROTEIN"/>
    <property type="match status" value="1"/>
</dbReference>
<reference evidence="3" key="1">
    <citation type="journal article" date="2014" name="Science">
        <title>Ancient hybridizations among the ancestral genomes of bread wheat.</title>
        <authorList>
            <consortium name="International Wheat Genome Sequencing Consortium,"/>
            <person name="Marcussen T."/>
            <person name="Sandve S.R."/>
            <person name="Heier L."/>
            <person name="Spannagl M."/>
            <person name="Pfeifer M."/>
            <person name="Jakobsen K.S."/>
            <person name="Wulff B.B."/>
            <person name="Steuernagel B."/>
            <person name="Mayer K.F."/>
            <person name="Olsen O.A."/>
        </authorList>
    </citation>
    <scope>NUCLEOTIDE SEQUENCE [LARGE SCALE GENOMIC DNA]</scope>
    <source>
        <strain evidence="3">cv. AL8/78</strain>
    </source>
</reference>
<dbReference type="AlphaFoldDB" id="A0A453GL56"/>
<reference evidence="2" key="5">
    <citation type="journal article" date="2021" name="G3 (Bethesda)">
        <title>Aegilops tauschii genome assembly Aet v5.0 features greater sequence contiguity and improved annotation.</title>
        <authorList>
            <person name="Wang L."/>
            <person name="Zhu T."/>
            <person name="Rodriguez J.C."/>
            <person name="Deal K.R."/>
            <person name="Dubcovsky J."/>
            <person name="McGuire P.E."/>
            <person name="Lux T."/>
            <person name="Spannagl M."/>
            <person name="Mayer K.F.X."/>
            <person name="Baldrich P."/>
            <person name="Meyers B.C."/>
            <person name="Huo N."/>
            <person name="Gu Y.Q."/>
            <person name="Zhou H."/>
            <person name="Devos K.M."/>
            <person name="Bennetzen J.L."/>
            <person name="Unver T."/>
            <person name="Budak H."/>
            <person name="Gulick P.J."/>
            <person name="Galiba G."/>
            <person name="Kalapos B."/>
            <person name="Nelson D.R."/>
            <person name="Li P."/>
            <person name="You F.M."/>
            <person name="Luo M.C."/>
            <person name="Dvorak J."/>
        </authorList>
    </citation>
    <scope>NUCLEOTIDE SEQUENCE [LARGE SCALE GENOMIC DNA]</scope>
    <source>
        <strain evidence="2">cv. AL8/78</strain>
    </source>
</reference>
<evidence type="ECO:0000259" key="1">
    <source>
        <dbReference type="Pfam" id="PF05699"/>
    </source>
</evidence>
<evidence type="ECO:0000313" key="3">
    <source>
        <dbReference type="Proteomes" id="UP000015105"/>
    </source>
</evidence>
<dbReference type="PANTHER" id="PTHR11697:SF230">
    <property type="entry name" value="ZINC FINGER, MYM DOMAIN CONTAINING 1"/>
    <property type="match status" value="1"/>
</dbReference>
<dbReference type="Pfam" id="PF05699">
    <property type="entry name" value="Dimer_Tnp_hAT"/>
    <property type="match status" value="1"/>
</dbReference>
<dbReference type="Proteomes" id="UP000015105">
    <property type="component" value="Chromosome 3D"/>
</dbReference>